<keyword evidence="2" id="KW-0812">Transmembrane</keyword>
<accession>A0AAU9WH02</accession>
<keyword evidence="2" id="KW-1133">Transmembrane helix</keyword>
<sequence>SQRGREEETAFSEKTELTMKLVAVLCLVFCLVCIIVGMCASQNKKIRDRVDSEECNDREKALKNCPAGKKCMAVIGKRRRSRLVCVTEGKSGDQPGYTIPRDESRKSKE</sequence>
<keyword evidence="4" id="KW-1185">Reference proteome</keyword>
<protein>
    <recommendedName>
        <fullName evidence="5">Secreted protein</fullName>
    </recommendedName>
</protein>
<feature type="compositionally biased region" description="Basic and acidic residues" evidence="1">
    <location>
        <begin position="100"/>
        <end position="109"/>
    </location>
</feature>
<reference evidence="3 4" key="1">
    <citation type="submission" date="2022-05" db="EMBL/GenBank/DDBJ databases">
        <authorList>
            <consortium name="Genoscope - CEA"/>
            <person name="William W."/>
        </authorList>
    </citation>
    <scope>NUCLEOTIDE SEQUENCE [LARGE SCALE GENOMIC DNA]</scope>
</reference>
<dbReference type="Proteomes" id="UP001159428">
    <property type="component" value="Unassembled WGS sequence"/>
</dbReference>
<evidence type="ECO:0008006" key="5">
    <source>
        <dbReference type="Google" id="ProtNLM"/>
    </source>
</evidence>
<feature type="non-terminal residue" evidence="3">
    <location>
        <position position="1"/>
    </location>
</feature>
<proteinExistence type="predicted"/>
<gene>
    <name evidence="3" type="ORF">PMEA_00005020</name>
</gene>
<evidence type="ECO:0000313" key="4">
    <source>
        <dbReference type="Proteomes" id="UP001159428"/>
    </source>
</evidence>
<name>A0AAU9WH02_9CNID</name>
<comment type="caution">
    <text evidence="3">The sequence shown here is derived from an EMBL/GenBank/DDBJ whole genome shotgun (WGS) entry which is preliminary data.</text>
</comment>
<dbReference type="AlphaFoldDB" id="A0AAU9WH02"/>
<evidence type="ECO:0000313" key="3">
    <source>
        <dbReference type="EMBL" id="CAH3112220.1"/>
    </source>
</evidence>
<feature type="transmembrane region" description="Helical" evidence="2">
    <location>
        <begin position="21"/>
        <end position="40"/>
    </location>
</feature>
<feature type="region of interest" description="Disordered" evidence="1">
    <location>
        <begin position="88"/>
        <end position="109"/>
    </location>
</feature>
<organism evidence="3 4">
    <name type="scientific">Pocillopora meandrina</name>
    <dbReference type="NCBI Taxonomy" id="46732"/>
    <lineage>
        <taxon>Eukaryota</taxon>
        <taxon>Metazoa</taxon>
        <taxon>Cnidaria</taxon>
        <taxon>Anthozoa</taxon>
        <taxon>Hexacorallia</taxon>
        <taxon>Scleractinia</taxon>
        <taxon>Astrocoeniina</taxon>
        <taxon>Pocilloporidae</taxon>
        <taxon>Pocillopora</taxon>
    </lineage>
</organism>
<dbReference type="EMBL" id="CALNXJ010000013">
    <property type="protein sequence ID" value="CAH3112220.1"/>
    <property type="molecule type" value="Genomic_DNA"/>
</dbReference>
<keyword evidence="2" id="KW-0472">Membrane</keyword>
<evidence type="ECO:0000256" key="2">
    <source>
        <dbReference type="SAM" id="Phobius"/>
    </source>
</evidence>
<evidence type="ECO:0000256" key="1">
    <source>
        <dbReference type="SAM" id="MobiDB-lite"/>
    </source>
</evidence>